<dbReference type="Proteomes" id="UP001432322">
    <property type="component" value="Unassembled WGS sequence"/>
</dbReference>
<gene>
    <name evidence="1" type="ORF">PFISCL1PPCAC_10692</name>
</gene>
<dbReference type="EMBL" id="BTSY01000003">
    <property type="protein sequence ID" value="GMT19395.1"/>
    <property type="molecule type" value="Genomic_DNA"/>
</dbReference>
<dbReference type="PANTHER" id="PTHR21479:SF22">
    <property type="entry name" value="PROTEIN CBG07241"/>
    <property type="match status" value="1"/>
</dbReference>
<keyword evidence="2" id="KW-1185">Reference proteome</keyword>
<proteinExistence type="predicted"/>
<reference evidence="1" key="1">
    <citation type="submission" date="2023-10" db="EMBL/GenBank/DDBJ databases">
        <title>Genome assembly of Pristionchus species.</title>
        <authorList>
            <person name="Yoshida K."/>
            <person name="Sommer R.J."/>
        </authorList>
    </citation>
    <scope>NUCLEOTIDE SEQUENCE</scope>
    <source>
        <strain evidence="1">RS5133</strain>
    </source>
</reference>
<name>A0AAV5VN60_9BILA</name>
<comment type="caution">
    <text evidence="1">The sequence shown here is derived from an EMBL/GenBank/DDBJ whole genome shotgun (WGS) entry which is preliminary data.</text>
</comment>
<evidence type="ECO:0000313" key="2">
    <source>
        <dbReference type="Proteomes" id="UP001432322"/>
    </source>
</evidence>
<evidence type="ECO:0000313" key="1">
    <source>
        <dbReference type="EMBL" id="GMT19395.1"/>
    </source>
</evidence>
<protein>
    <submittedName>
        <fullName evidence="1">Uncharacterized protein</fullName>
    </submittedName>
</protein>
<organism evidence="1 2">
    <name type="scientific">Pristionchus fissidentatus</name>
    <dbReference type="NCBI Taxonomy" id="1538716"/>
    <lineage>
        <taxon>Eukaryota</taxon>
        <taxon>Metazoa</taxon>
        <taxon>Ecdysozoa</taxon>
        <taxon>Nematoda</taxon>
        <taxon>Chromadorea</taxon>
        <taxon>Rhabditida</taxon>
        <taxon>Rhabditina</taxon>
        <taxon>Diplogasteromorpha</taxon>
        <taxon>Diplogasteroidea</taxon>
        <taxon>Neodiplogasteridae</taxon>
        <taxon>Pristionchus</taxon>
    </lineage>
</organism>
<dbReference type="PANTHER" id="PTHR21479">
    <property type="match status" value="1"/>
</dbReference>
<dbReference type="AlphaFoldDB" id="A0AAV5VN60"/>
<feature type="non-terminal residue" evidence="1">
    <location>
        <position position="1"/>
    </location>
</feature>
<accession>A0AAV5VN60</accession>
<sequence>SYISHSTRFIQMMKLFFLLSSLLISIYGSIESFVTVTGKLICPYRTNFIATIRLMESDTTVNDFGVQYVKRASEIKDAFSSVPFDAAAILHDGWLDYEVEPFLQIIHDCIEEKRREEDEEEKVSICVALPIVSTTEAHFPIGDIDLTSTWAVLPFGSRQKECTDYGSLVYAMRGNRLVLLGGIN</sequence>